<dbReference type="InterPro" id="IPR050425">
    <property type="entry name" value="NAD(P)_dehydrat-like"/>
</dbReference>
<dbReference type="Pfam" id="PF01370">
    <property type="entry name" value="Epimerase"/>
    <property type="match status" value="1"/>
</dbReference>
<dbReference type="CDD" id="cd05227">
    <property type="entry name" value="AR_SDR_e"/>
    <property type="match status" value="1"/>
</dbReference>
<name>A0A2T4B095_9HYPO</name>
<protein>
    <submittedName>
        <fullName evidence="4">NAD(P)-binding protein</fullName>
    </submittedName>
</protein>
<feature type="domain" description="NAD-dependent epimerase/dehydratase" evidence="3">
    <location>
        <begin position="6"/>
        <end position="261"/>
    </location>
</feature>
<proteinExistence type="inferred from homology"/>
<dbReference type="Gene3D" id="3.40.50.720">
    <property type="entry name" value="NAD(P)-binding Rossmann-like Domain"/>
    <property type="match status" value="1"/>
</dbReference>
<dbReference type="RefSeq" id="XP_024746062.1">
    <property type="nucleotide sequence ID" value="XM_024891671.1"/>
</dbReference>
<dbReference type="EMBL" id="KZ680222">
    <property type="protein sequence ID" value="PTB62742.1"/>
    <property type="molecule type" value="Genomic_DNA"/>
</dbReference>
<dbReference type="FunFam" id="3.40.50.720:FF:000191">
    <property type="entry name" value="Methylglyoxal reductase (NADPH-dependent)"/>
    <property type="match status" value="1"/>
</dbReference>
<organism evidence="4 5">
    <name type="scientific">Trichoderma citrinoviride</name>
    <dbReference type="NCBI Taxonomy" id="58853"/>
    <lineage>
        <taxon>Eukaryota</taxon>
        <taxon>Fungi</taxon>
        <taxon>Dikarya</taxon>
        <taxon>Ascomycota</taxon>
        <taxon>Pezizomycotina</taxon>
        <taxon>Sordariomycetes</taxon>
        <taxon>Hypocreomycetidae</taxon>
        <taxon>Hypocreales</taxon>
        <taxon>Hypocreaceae</taxon>
        <taxon>Trichoderma</taxon>
    </lineage>
</organism>
<dbReference type="GeneID" id="36599789"/>
<dbReference type="PANTHER" id="PTHR10366:SF564">
    <property type="entry name" value="STEROL-4-ALPHA-CARBOXYLATE 3-DEHYDROGENASE, DECARBOXYLATING"/>
    <property type="match status" value="1"/>
</dbReference>
<dbReference type="Proteomes" id="UP000241546">
    <property type="component" value="Unassembled WGS sequence"/>
</dbReference>
<gene>
    <name evidence="4" type="ORF">BBK36DRAFT_1128844</name>
</gene>
<dbReference type="SUPFAM" id="SSF51735">
    <property type="entry name" value="NAD(P)-binding Rossmann-fold domains"/>
    <property type="match status" value="1"/>
</dbReference>
<dbReference type="GO" id="GO:0016616">
    <property type="term" value="F:oxidoreductase activity, acting on the CH-OH group of donors, NAD or NADP as acceptor"/>
    <property type="evidence" value="ECO:0007669"/>
    <property type="project" value="TreeGrafter"/>
</dbReference>
<evidence type="ECO:0000256" key="1">
    <source>
        <dbReference type="ARBA" id="ARBA00023002"/>
    </source>
</evidence>
<sequence length="347" mass="38647">MSRAPILITGASSYVGAHVLKQFLSEGTPVRGVVRSQSSADRVLKVNGEYASLLKFAIVPDITAPCAFDEAVQGVEGVIHIASPFTANIQDREKEMLIPAIEGTKQVLESVYKCAPQVKRVVMTASFASIVDVSKGLRDGYVYDEKDFNPATYEEAKSEETSPVFAYCASKALAEKAAWKFVDEKKPHFSLTVINPPVIYGPNLHYIDDLNKLNTSSAMFYSLMNGSRTEVPPTAFWAIVDVRDVALAHKRAYYKPEAGGQRYLTTWGRFSFQQICDILREEFPELRDRVPVGNPGEPITGVYNVDNSKVKRELGIEFIPLRQIVVDTAKNFLEIEKRLATTKELRN</sequence>
<accession>A0A2T4B095</accession>
<dbReference type="OrthoDB" id="2735536at2759"/>
<keyword evidence="5" id="KW-1185">Reference proteome</keyword>
<dbReference type="InterPro" id="IPR036291">
    <property type="entry name" value="NAD(P)-bd_dom_sf"/>
</dbReference>
<dbReference type="PANTHER" id="PTHR10366">
    <property type="entry name" value="NAD DEPENDENT EPIMERASE/DEHYDRATASE"/>
    <property type="match status" value="1"/>
</dbReference>
<comment type="similarity">
    <text evidence="2">Belongs to the NAD(P)-dependent epimerase/dehydratase family. Dihydroflavonol-4-reductase subfamily.</text>
</comment>
<evidence type="ECO:0000313" key="4">
    <source>
        <dbReference type="EMBL" id="PTB62742.1"/>
    </source>
</evidence>
<reference evidence="5" key="1">
    <citation type="submission" date="2016-07" db="EMBL/GenBank/DDBJ databases">
        <title>Multiple horizontal gene transfer events from other fungi enriched the ability of initially mycotrophic Trichoderma (Ascomycota) to feed on dead plant biomass.</title>
        <authorList>
            <consortium name="DOE Joint Genome Institute"/>
            <person name="Atanasova L."/>
            <person name="Chenthamara K."/>
            <person name="Zhang J."/>
            <person name="Grujic M."/>
            <person name="Henrissat B."/>
            <person name="Kuo A."/>
            <person name="Aerts A."/>
            <person name="Salamov A."/>
            <person name="Lipzen A."/>
            <person name="Labutti K."/>
            <person name="Barry K."/>
            <person name="Miao Y."/>
            <person name="Rahimi M.J."/>
            <person name="Shen Q."/>
            <person name="Grigoriev I.V."/>
            <person name="Kubicek C.P."/>
            <person name="Druzhinina I.S."/>
        </authorList>
    </citation>
    <scope>NUCLEOTIDE SEQUENCE [LARGE SCALE GENOMIC DNA]</scope>
    <source>
        <strain evidence="5">TUCIM 6016</strain>
    </source>
</reference>
<dbReference type="AlphaFoldDB" id="A0A2T4B095"/>
<evidence type="ECO:0000256" key="2">
    <source>
        <dbReference type="ARBA" id="ARBA00023445"/>
    </source>
</evidence>
<keyword evidence="1" id="KW-0560">Oxidoreductase</keyword>
<dbReference type="InterPro" id="IPR001509">
    <property type="entry name" value="Epimerase_deHydtase"/>
</dbReference>
<evidence type="ECO:0000313" key="5">
    <source>
        <dbReference type="Proteomes" id="UP000241546"/>
    </source>
</evidence>
<evidence type="ECO:0000259" key="3">
    <source>
        <dbReference type="Pfam" id="PF01370"/>
    </source>
</evidence>